<evidence type="ECO:0000313" key="1">
    <source>
        <dbReference type="EMBL" id="TKS91859.1"/>
    </source>
</evidence>
<protein>
    <submittedName>
        <fullName evidence="1">Uncharacterized protein</fullName>
    </submittedName>
</protein>
<dbReference type="EMBL" id="CM014100">
    <property type="protein sequence ID" value="TKS91859.1"/>
    <property type="molecule type" value="Genomic_DNA"/>
</dbReference>
<dbReference type="AlphaFoldDB" id="A0A4U5VTI0"/>
<proteinExistence type="predicted"/>
<organism evidence="1 2">
    <name type="scientific">Collichthys lucidus</name>
    <name type="common">Big head croaker</name>
    <name type="synonym">Sciaena lucida</name>
    <dbReference type="NCBI Taxonomy" id="240159"/>
    <lineage>
        <taxon>Eukaryota</taxon>
        <taxon>Metazoa</taxon>
        <taxon>Chordata</taxon>
        <taxon>Craniata</taxon>
        <taxon>Vertebrata</taxon>
        <taxon>Euteleostomi</taxon>
        <taxon>Actinopterygii</taxon>
        <taxon>Neopterygii</taxon>
        <taxon>Teleostei</taxon>
        <taxon>Neoteleostei</taxon>
        <taxon>Acanthomorphata</taxon>
        <taxon>Eupercaria</taxon>
        <taxon>Sciaenidae</taxon>
        <taxon>Collichthys</taxon>
    </lineage>
</organism>
<dbReference type="Proteomes" id="UP000298787">
    <property type="component" value="Chromosome 23"/>
</dbReference>
<keyword evidence="2" id="KW-1185">Reference proteome</keyword>
<accession>A0A4U5VTI0</accession>
<gene>
    <name evidence="1" type="ORF">D9C73_025942</name>
</gene>
<sequence>MGDVLVQASKYNLVLLYKEERQRYLSHIKSNSDFALFTVTLERQLLHLHKICEIDTSTETVEDVYDVPVSCRRAAEHPAQRSRRRTASTGEYEEVQFEDKLIKLDGSSSSSCCLWFETVAA</sequence>
<evidence type="ECO:0000313" key="2">
    <source>
        <dbReference type="Proteomes" id="UP000298787"/>
    </source>
</evidence>
<name>A0A4U5VTI0_COLLU</name>
<reference evidence="1 2" key="1">
    <citation type="submission" date="2019-01" db="EMBL/GenBank/DDBJ databases">
        <title>Genome Assembly of Collichthys lucidus.</title>
        <authorList>
            <person name="Cai M."/>
            <person name="Xiao S."/>
        </authorList>
    </citation>
    <scope>NUCLEOTIDE SEQUENCE [LARGE SCALE GENOMIC DNA]</scope>
    <source>
        <strain evidence="1">JT15FE1705JMU</strain>
        <tissue evidence="1">Muscle</tissue>
    </source>
</reference>